<dbReference type="GeneID" id="54489402"/>
<dbReference type="OrthoDB" id="3140657at2759"/>
<proteinExistence type="predicted"/>
<gene>
    <name evidence="1" type="ORF">EJ05DRAFT_512581</name>
</gene>
<protein>
    <recommendedName>
        <fullName evidence="3">F-box domain-containing protein</fullName>
    </recommendedName>
</protein>
<organism evidence="1 2">
    <name type="scientific">Pseudovirgaria hyperparasitica</name>
    <dbReference type="NCBI Taxonomy" id="470096"/>
    <lineage>
        <taxon>Eukaryota</taxon>
        <taxon>Fungi</taxon>
        <taxon>Dikarya</taxon>
        <taxon>Ascomycota</taxon>
        <taxon>Pezizomycotina</taxon>
        <taxon>Dothideomycetes</taxon>
        <taxon>Dothideomycetes incertae sedis</taxon>
        <taxon>Acrospermales</taxon>
        <taxon>Acrospermaceae</taxon>
        <taxon>Pseudovirgaria</taxon>
    </lineage>
</organism>
<dbReference type="Proteomes" id="UP000799437">
    <property type="component" value="Unassembled WGS sequence"/>
</dbReference>
<evidence type="ECO:0000313" key="2">
    <source>
        <dbReference type="Proteomes" id="UP000799437"/>
    </source>
</evidence>
<sequence length="264" mass="30908">MNTISVEPFYMVLSLVDIETLRQIRLVNKQVAVVAAEHLFSEVTVFDNEDSYQRLVDISTHPVISNCVRHIIHHNVFLNPELSTYNEWKSQANQDYDYEEFAQQYRANDHGQFLRAWETRSTLQQRSSTTARHVDNHERLEFFRNSNQKLIQLTCVTGKWMSYRQPKMAKRMYKDFSTQPYFQNQTSERVSNLTEGIMYNKARERVVGQRQVSMALILCSSAPTPLAIFTAERVDYVAFVLPRVYYRSSCLHLTKLYLEIGTGL</sequence>
<accession>A0A6A6W234</accession>
<name>A0A6A6W234_9PEZI</name>
<dbReference type="RefSeq" id="XP_033598461.1">
    <property type="nucleotide sequence ID" value="XM_033748348.1"/>
</dbReference>
<keyword evidence="2" id="KW-1185">Reference proteome</keyword>
<evidence type="ECO:0008006" key="3">
    <source>
        <dbReference type="Google" id="ProtNLM"/>
    </source>
</evidence>
<evidence type="ECO:0000313" key="1">
    <source>
        <dbReference type="EMBL" id="KAF2756010.1"/>
    </source>
</evidence>
<dbReference type="AlphaFoldDB" id="A0A6A6W234"/>
<dbReference type="EMBL" id="ML996576">
    <property type="protein sequence ID" value="KAF2756010.1"/>
    <property type="molecule type" value="Genomic_DNA"/>
</dbReference>
<reference evidence="1" key="1">
    <citation type="journal article" date="2020" name="Stud. Mycol.">
        <title>101 Dothideomycetes genomes: a test case for predicting lifestyles and emergence of pathogens.</title>
        <authorList>
            <person name="Haridas S."/>
            <person name="Albert R."/>
            <person name="Binder M."/>
            <person name="Bloem J."/>
            <person name="Labutti K."/>
            <person name="Salamov A."/>
            <person name="Andreopoulos B."/>
            <person name="Baker S."/>
            <person name="Barry K."/>
            <person name="Bills G."/>
            <person name="Bluhm B."/>
            <person name="Cannon C."/>
            <person name="Castanera R."/>
            <person name="Culley D."/>
            <person name="Daum C."/>
            <person name="Ezra D."/>
            <person name="Gonzalez J."/>
            <person name="Henrissat B."/>
            <person name="Kuo A."/>
            <person name="Liang C."/>
            <person name="Lipzen A."/>
            <person name="Lutzoni F."/>
            <person name="Magnuson J."/>
            <person name="Mondo S."/>
            <person name="Nolan M."/>
            <person name="Ohm R."/>
            <person name="Pangilinan J."/>
            <person name="Park H.-J."/>
            <person name="Ramirez L."/>
            <person name="Alfaro M."/>
            <person name="Sun H."/>
            <person name="Tritt A."/>
            <person name="Yoshinaga Y."/>
            <person name="Zwiers L.-H."/>
            <person name="Turgeon B."/>
            <person name="Goodwin S."/>
            <person name="Spatafora J."/>
            <person name="Crous P."/>
            <person name="Grigoriev I."/>
        </authorList>
    </citation>
    <scope>NUCLEOTIDE SEQUENCE</scope>
    <source>
        <strain evidence="1">CBS 121739</strain>
    </source>
</reference>